<dbReference type="EMBL" id="MBAD02001115">
    <property type="protein sequence ID" value="RLN58367.1"/>
    <property type="molecule type" value="Genomic_DNA"/>
</dbReference>
<protein>
    <recommendedName>
        <fullName evidence="1">N-acetyltransferase domain-containing protein</fullName>
    </recommendedName>
</protein>
<comment type="caution">
    <text evidence="2">The sequence shown here is derived from an EMBL/GenBank/DDBJ whole genome shotgun (WGS) entry which is preliminary data.</text>
</comment>
<proteinExistence type="predicted"/>
<dbReference type="PROSITE" id="PS51186">
    <property type="entry name" value="GNAT"/>
    <property type="match status" value="1"/>
</dbReference>
<evidence type="ECO:0000259" key="1">
    <source>
        <dbReference type="PROSITE" id="PS51186"/>
    </source>
</evidence>
<dbReference type="InterPro" id="IPR016181">
    <property type="entry name" value="Acyl_CoA_acyltransferase"/>
</dbReference>
<dbReference type="OrthoDB" id="41238at2759"/>
<dbReference type="FunFam" id="3.40.630.30:FF:000047">
    <property type="entry name" value="Acetyltransferase, GNAT family"/>
    <property type="match status" value="1"/>
</dbReference>
<dbReference type="InterPro" id="IPR000182">
    <property type="entry name" value="GNAT_dom"/>
</dbReference>
<dbReference type="Proteomes" id="UP000277300">
    <property type="component" value="Unassembled WGS sequence"/>
</dbReference>
<accession>A0A3F2RET3</accession>
<name>A0A3F2RET3_9STRA</name>
<evidence type="ECO:0000313" key="2">
    <source>
        <dbReference type="EMBL" id="RLN55074.1"/>
    </source>
</evidence>
<dbReference type="PANTHER" id="PTHR43441:SF2">
    <property type="entry name" value="FAMILY ACETYLTRANSFERASE, PUTATIVE (AFU_ORTHOLOGUE AFUA_7G00850)-RELATED"/>
    <property type="match status" value="1"/>
</dbReference>
<dbReference type="GO" id="GO:1990189">
    <property type="term" value="F:protein N-terminal-serine acetyltransferase activity"/>
    <property type="evidence" value="ECO:0007669"/>
    <property type="project" value="TreeGrafter"/>
</dbReference>
<dbReference type="Proteomes" id="UP000284657">
    <property type="component" value="Unassembled WGS sequence"/>
</dbReference>
<reference evidence="4 5" key="1">
    <citation type="submission" date="2018-07" db="EMBL/GenBank/DDBJ databases">
        <title>Genome sequencing of oomycete isolates from Chile give support for New Zealand origin for Phytophthora kernoviae and make available the first Nothophytophthora sp. genome.</title>
        <authorList>
            <person name="Studholme D.J."/>
            <person name="Sanfuentes E."/>
            <person name="Panda P."/>
            <person name="Hill R."/>
            <person name="Sambles C."/>
            <person name="Grant M."/>
            <person name="Williams N.M."/>
            <person name="Mcdougal R.L."/>
        </authorList>
    </citation>
    <scope>NUCLEOTIDE SEQUENCE [LARGE SCALE GENOMIC DNA]</scope>
    <source>
        <strain evidence="2">Chile6</strain>
        <strain evidence="3">Chile7</strain>
    </source>
</reference>
<dbReference type="Gene3D" id="3.40.630.30">
    <property type="match status" value="1"/>
</dbReference>
<gene>
    <name evidence="3" type="ORF">BBJ29_008232</name>
    <name evidence="2" type="ORF">BBP00_00008658</name>
</gene>
<dbReference type="EMBL" id="MBDO02000461">
    <property type="protein sequence ID" value="RLN55074.1"/>
    <property type="molecule type" value="Genomic_DNA"/>
</dbReference>
<evidence type="ECO:0000313" key="5">
    <source>
        <dbReference type="Proteomes" id="UP000284657"/>
    </source>
</evidence>
<dbReference type="SUPFAM" id="SSF55729">
    <property type="entry name" value="Acyl-CoA N-acyltransferases (Nat)"/>
    <property type="match status" value="1"/>
</dbReference>
<dbReference type="AlphaFoldDB" id="A0A3F2RET3"/>
<evidence type="ECO:0000313" key="3">
    <source>
        <dbReference type="EMBL" id="RLN58367.1"/>
    </source>
</evidence>
<sequence length="258" mass="29914">MDLFAQRVMTTPNFDSDEGLTPVNEFNQPVGVAMDNWTPPPFPPCKTLIGSYCQVEPFQTIRHAQKFWEALSDDLSDARWTYMSFGPFPDFEDFKKWCVNTENYQDPQLYAIVVDEHAVGLVAYMRIDRNHGVIEVGRVVYSPRLVKTRAATEAMYLLANNVFQLGYRRFEWKCDSFNMASRLAASRLGFTYEGMFRQAIIYKGRTRDTTWFSIIDADWNAGLKEAYTRWLDPSNFDEKGNQKLKLSKLTTPFMHARS</sequence>
<dbReference type="InterPro" id="IPR051908">
    <property type="entry name" value="Ribosomal_N-acetyltransferase"/>
</dbReference>
<dbReference type="GO" id="GO:0008999">
    <property type="term" value="F:protein-N-terminal-alanine acetyltransferase activity"/>
    <property type="evidence" value="ECO:0007669"/>
    <property type="project" value="TreeGrafter"/>
</dbReference>
<organism evidence="2 4">
    <name type="scientific">Phytophthora kernoviae</name>
    <dbReference type="NCBI Taxonomy" id="325452"/>
    <lineage>
        <taxon>Eukaryota</taxon>
        <taxon>Sar</taxon>
        <taxon>Stramenopiles</taxon>
        <taxon>Oomycota</taxon>
        <taxon>Peronosporomycetes</taxon>
        <taxon>Peronosporales</taxon>
        <taxon>Peronosporaceae</taxon>
        <taxon>Phytophthora</taxon>
    </lineage>
</organism>
<dbReference type="PANTHER" id="PTHR43441">
    <property type="entry name" value="RIBOSOMAL-PROTEIN-SERINE ACETYLTRANSFERASE"/>
    <property type="match status" value="1"/>
</dbReference>
<evidence type="ECO:0000313" key="4">
    <source>
        <dbReference type="Proteomes" id="UP000277300"/>
    </source>
</evidence>
<feature type="domain" description="N-acetyltransferase" evidence="1">
    <location>
        <begin position="65"/>
        <end position="208"/>
    </location>
</feature>
<dbReference type="Pfam" id="PF13302">
    <property type="entry name" value="Acetyltransf_3"/>
    <property type="match status" value="1"/>
</dbReference>